<evidence type="ECO:0000256" key="2">
    <source>
        <dbReference type="ARBA" id="ARBA00005019"/>
    </source>
</evidence>
<evidence type="ECO:0000256" key="9">
    <source>
        <dbReference type="ARBA" id="ARBA00048721"/>
    </source>
</evidence>
<sequence length="192" mass="22148">MKHVGILGGTFDPPHLGHMIIAQEVQLSLNLDEVWFIPSHTPPHKNTTKTNAEDRVNMVKLAVQGNAYFKVNTIEIDRFGKSYTFDTIKELNKEYPRCTFYFIIGADMVEYLPKWNRIDQLIKLVQFVGVKRPGFSLISTYPVIEVEVPQMDISSTIIRNRIKNNQPFSYFTPEGVMNYIKEKRLYANETSG</sequence>
<dbReference type="GO" id="GO:0004515">
    <property type="term" value="F:nicotinate-nucleotide adenylyltransferase activity"/>
    <property type="evidence" value="ECO:0007669"/>
    <property type="project" value="UniProtKB-UniRule"/>
</dbReference>
<comment type="pathway">
    <text evidence="2 10">Cofactor biosynthesis; NAD(+) biosynthesis; deamido-NAD(+) from nicotinate D-ribonucleotide: step 1/1.</text>
</comment>
<dbReference type="NCBIfam" id="NF000841">
    <property type="entry name" value="PRK00071.1-4"/>
    <property type="match status" value="1"/>
</dbReference>
<dbReference type="RefSeq" id="WP_071648865.1">
    <property type="nucleotide sequence ID" value="NZ_CP017962.1"/>
</dbReference>
<dbReference type="KEGG" id="vhl:BME96_08425"/>
<dbReference type="NCBIfam" id="TIGR00125">
    <property type="entry name" value="cyt_tran_rel"/>
    <property type="match status" value="1"/>
</dbReference>
<keyword evidence="5 10" id="KW-0548">Nucleotidyltransferase</keyword>
<evidence type="ECO:0000256" key="4">
    <source>
        <dbReference type="ARBA" id="ARBA00022679"/>
    </source>
</evidence>
<organism evidence="12 13">
    <name type="scientific">Virgibacillus halodenitrificans</name>
    <name type="common">Bacillus halodenitrificans</name>
    <dbReference type="NCBI Taxonomy" id="1482"/>
    <lineage>
        <taxon>Bacteria</taxon>
        <taxon>Bacillati</taxon>
        <taxon>Bacillota</taxon>
        <taxon>Bacilli</taxon>
        <taxon>Bacillales</taxon>
        <taxon>Bacillaceae</taxon>
        <taxon>Virgibacillus</taxon>
    </lineage>
</organism>
<dbReference type="GO" id="GO:0005524">
    <property type="term" value="F:ATP binding"/>
    <property type="evidence" value="ECO:0007669"/>
    <property type="project" value="UniProtKB-KW"/>
</dbReference>
<feature type="domain" description="Cytidyltransferase-like" evidence="11">
    <location>
        <begin position="6"/>
        <end position="161"/>
    </location>
</feature>
<evidence type="ECO:0000259" key="11">
    <source>
        <dbReference type="Pfam" id="PF01467"/>
    </source>
</evidence>
<keyword evidence="4 10" id="KW-0808">Transferase</keyword>
<name>A0AAC9J1K5_VIRHA</name>
<dbReference type="Gene3D" id="3.40.50.620">
    <property type="entry name" value="HUPs"/>
    <property type="match status" value="1"/>
</dbReference>
<accession>A0AAC9J1K5</accession>
<comment type="similarity">
    <text evidence="10">Belongs to the NadD family.</text>
</comment>
<evidence type="ECO:0000256" key="6">
    <source>
        <dbReference type="ARBA" id="ARBA00022741"/>
    </source>
</evidence>
<dbReference type="Proteomes" id="UP000182945">
    <property type="component" value="Chromosome"/>
</dbReference>
<dbReference type="EC" id="2.7.7.18" evidence="10"/>
<evidence type="ECO:0000313" key="13">
    <source>
        <dbReference type="Proteomes" id="UP000182945"/>
    </source>
</evidence>
<dbReference type="PANTHER" id="PTHR39321:SF3">
    <property type="entry name" value="PHOSPHOPANTETHEINE ADENYLYLTRANSFERASE"/>
    <property type="match status" value="1"/>
</dbReference>
<keyword evidence="6 10" id="KW-0547">Nucleotide-binding</keyword>
<evidence type="ECO:0000256" key="8">
    <source>
        <dbReference type="ARBA" id="ARBA00023027"/>
    </source>
</evidence>
<dbReference type="GO" id="GO:0009435">
    <property type="term" value="P:NAD+ biosynthetic process"/>
    <property type="evidence" value="ECO:0007669"/>
    <property type="project" value="UniProtKB-UniRule"/>
</dbReference>
<dbReference type="GeneID" id="71514416"/>
<reference evidence="12 13" key="1">
    <citation type="submission" date="2016-11" db="EMBL/GenBank/DDBJ databases">
        <title>Complete genome sequencing of Virgibacillus halodenitrificans PDB-F2.</title>
        <authorList>
            <person name="Sun Z."/>
            <person name="Zhou Y."/>
            <person name="Li H."/>
        </authorList>
    </citation>
    <scope>NUCLEOTIDE SEQUENCE [LARGE SCALE GENOMIC DNA]</scope>
    <source>
        <strain evidence="12 13">PDB-F2</strain>
    </source>
</reference>
<dbReference type="InterPro" id="IPR004821">
    <property type="entry name" value="Cyt_trans-like"/>
</dbReference>
<evidence type="ECO:0000256" key="1">
    <source>
        <dbReference type="ARBA" id="ARBA00002324"/>
    </source>
</evidence>
<dbReference type="EMBL" id="CP017962">
    <property type="protein sequence ID" value="APC48200.1"/>
    <property type="molecule type" value="Genomic_DNA"/>
</dbReference>
<dbReference type="InterPro" id="IPR014729">
    <property type="entry name" value="Rossmann-like_a/b/a_fold"/>
</dbReference>
<keyword evidence="8 10" id="KW-0520">NAD</keyword>
<comment type="catalytic activity">
    <reaction evidence="9 10">
        <text>nicotinate beta-D-ribonucleotide + ATP + H(+) = deamido-NAD(+) + diphosphate</text>
        <dbReference type="Rhea" id="RHEA:22860"/>
        <dbReference type="ChEBI" id="CHEBI:15378"/>
        <dbReference type="ChEBI" id="CHEBI:30616"/>
        <dbReference type="ChEBI" id="CHEBI:33019"/>
        <dbReference type="ChEBI" id="CHEBI:57502"/>
        <dbReference type="ChEBI" id="CHEBI:58437"/>
        <dbReference type="EC" id="2.7.7.18"/>
    </reaction>
</comment>
<dbReference type="PANTHER" id="PTHR39321">
    <property type="entry name" value="NICOTINATE-NUCLEOTIDE ADENYLYLTRANSFERASE-RELATED"/>
    <property type="match status" value="1"/>
</dbReference>
<evidence type="ECO:0000256" key="7">
    <source>
        <dbReference type="ARBA" id="ARBA00022840"/>
    </source>
</evidence>
<keyword evidence="3 10" id="KW-0662">Pyridine nucleotide biosynthesis</keyword>
<dbReference type="CDD" id="cd02165">
    <property type="entry name" value="NMNAT"/>
    <property type="match status" value="1"/>
</dbReference>
<dbReference type="NCBIfam" id="TIGR00482">
    <property type="entry name" value="nicotinate (nicotinamide) nucleotide adenylyltransferase"/>
    <property type="match status" value="1"/>
</dbReference>
<protein>
    <recommendedName>
        <fullName evidence="10">Probable nicotinate-nucleotide adenylyltransferase</fullName>
        <ecNumber evidence="10">2.7.7.18</ecNumber>
    </recommendedName>
    <alternativeName>
        <fullName evidence="10">Deamido-NAD(+) diphosphorylase</fullName>
    </alternativeName>
    <alternativeName>
        <fullName evidence="10">Deamido-NAD(+) pyrophosphorylase</fullName>
    </alternativeName>
    <alternativeName>
        <fullName evidence="10">Nicotinate mononucleotide adenylyltransferase</fullName>
        <shortName evidence="10">NaMN adenylyltransferase</shortName>
    </alternativeName>
</protein>
<evidence type="ECO:0000256" key="5">
    <source>
        <dbReference type="ARBA" id="ARBA00022695"/>
    </source>
</evidence>
<dbReference type="InterPro" id="IPR005248">
    <property type="entry name" value="NadD/NMNAT"/>
</dbReference>
<dbReference type="AlphaFoldDB" id="A0AAC9J1K5"/>
<dbReference type="HAMAP" id="MF_00244">
    <property type="entry name" value="NaMN_adenylyltr"/>
    <property type="match status" value="1"/>
</dbReference>
<gene>
    <name evidence="10" type="primary">nadD</name>
    <name evidence="12" type="ORF">BME96_08425</name>
</gene>
<proteinExistence type="inferred from homology"/>
<evidence type="ECO:0000313" key="12">
    <source>
        <dbReference type="EMBL" id="APC48200.1"/>
    </source>
</evidence>
<comment type="function">
    <text evidence="1 10">Catalyzes the reversible adenylation of nicotinate mononucleotide (NaMN) to nicotinic acid adenine dinucleotide (NaAD).</text>
</comment>
<evidence type="ECO:0000256" key="3">
    <source>
        <dbReference type="ARBA" id="ARBA00022642"/>
    </source>
</evidence>
<evidence type="ECO:0000256" key="10">
    <source>
        <dbReference type="HAMAP-Rule" id="MF_00244"/>
    </source>
</evidence>
<keyword evidence="7 10" id="KW-0067">ATP-binding</keyword>
<dbReference type="NCBIfam" id="NF000840">
    <property type="entry name" value="PRK00071.1-3"/>
    <property type="match status" value="1"/>
</dbReference>
<dbReference type="SUPFAM" id="SSF52374">
    <property type="entry name" value="Nucleotidylyl transferase"/>
    <property type="match status" value="1"/>
</dbReference>
<dbReference type="Pfam" id="PF01467">
    <property type="entry name" value="CTP_transf_like"/>
    <property type="match status" value="1"/>
</dbReference>